<comment type="caution">
    <text evidence="3">The sequence shown here is derived from an EMBL/GenBank/DDBJ whole genome shotgun (WGS) entry which is preliminary data.</text>
</comment>
<sequence>MAGSTFMITTVLLIVAIFNASGRKLDGGWDLDKTIVQYTADEKIATSILKQNKDGNEASWVITEWSDKASGKVTCVRETYKGILEGRDHLDITTKYYDITGTKIFIEIHEVNFYTGTTQISDKSKTIFEDDGSKTEMYSRIEYPAGLNSSINDDGIYKYEYGSDDKLIKTTRNATKTKVGSVETTYEVTVVNPDGSKKKTAHVITKESDKIITDIRVNDLDSKDEEFSSKREYTIDYKNNTKVKETTNTIKNSDRSITTDRKVWRTYTNGTRTREQVTTTKFNGELTSADYYPLEIEVEGKDPDLVTVTDPYLDDTDSDSRESDSDTRDMTEPSMKS</sequence>
<feature type="chain" id="PRO_5035304220" evidence="2">
    <location>
        <begin position="23"/>
        <end position="337"/>
    </location>
</feature>
<feature type="region of interest" description="Disordered" evidence="1">
    <location>
        <begin position="300"/>
        <end position="337"/>
    </location>
</feature>
<protein>
    <submittedName>
        <fullName evidence="3">Uncharacterized protein</fullName>
    </submittedName>
</protein>
<evidence type="ECO:0000256" key="1">
    <source>
        <dbReference type="SAM" id="MobiDB-lite"/>
    </source>
</evidence>
<evidence type="ECO:0000313" key="3">
    <source>
        <dbReference type="EMBL" id="CAG5081305.1"/>
    </source>
</evidence>
<gene>
    <name evidence="3" type="ORF">HICCMSTLAB_LOCUS3244</name>
</gene>
<dbReference type="Proteomes" id="UP000786811">
    <property type="component" value="Unassembled WGS sequence"/>
</dbReference>
<keyword evidence="2" id="KW-0732">Signal</keyword>
<organism evidence="3 4">
    <name type="scientific">Cotesia congregata</name>
    <name type="common">Parasitoid wasp</name>
    <name type="synonym">Apanteles congregatus</name>
    <dbReference type="NCBI Taxonomy" id="51543"/>
    <lineage>
        <taxon>Eukaryota</taxon>
        <taxon>Metazoa</taxon>
        <taxon>Ecdysozoa</taxon>
        <taxon>Arthropoda</taxon>
        <taxon>Hexapoda</taxon>
        <taxon>Insecta</taxon>
        <taxon>Pterygota</taxon>
        <taxon>Neoptera</taxon>
        <taxon>Endopterygota</taxon>
        <taxon>Hymenoptera</taxon>
        <taxon>Apocrita</taxon>
        <taxon>Ichneumonoidea</taxon>
        <taxon>Braconidae</taxon>
        <taxon>Microgastrinae</taxon>
        <taxon>Cotesia</taxon>
    </lineage>
</organism>
<reference evidence="3" key="1">
    <citation type="submission" date="2021-04" db="EMBL/GenBank/DDBJ databases">
        <authorList>
            <person name="Chebbi M.A.C M."/>
        </authorList>
    </citation>
    <scope>NUCLEOTIDE SEQUENCE</scope>
</reference>
<keyword evidence="4" id="KW-1185">Reference proteome</keyword>
<proteinExistence type="predicted"/>
<dbReference type="AlphaFoldDB" id="A0A8J2MHE2"/>
<evidence type="ECO:0000313" key="4">
    <source>
        <dbReference type="Proteomes" id="UP000786811"/>
    </source>
</evidence>
<evidence type="ECO:0000256" key="2">
    <source>
        <dbReference type="SAM" id="SignalP"/>
    </source>
</evidence>
<name>A0A8J2MHE2_COTCN</name>
<feature type="compositionally biased region" description="Basic and acidic residues" evidence="1">
    <location>
        <begin position="318"/>
        <end position="331"/>
    </location>
</feature>
<dbReference type="EMBL" id="CAJNRD030001118">
    <property type="protein sequence ID" value="CAG5081305.1"/>
    <property type="molecule type" value="Genomic_DNA"/>
</dbReference>
<accession>A0A8J2MHE2</accession>
<feature type="signal peptide" evidence="2">
    <location>
        <begin position="1"/>
        <end position="22"/>
    </location>
</feature>